<evidence type="ECO:0000313" key="2">
    <source>
        <dbReference type="EMBL" id="KAG7526766.1"/>
    </source>
</evidence>
<evidence type="ECO:0000256" key="1">
    <source>
        <dbReference type="SAM" id="Phobius"/>
    </source>
</evidence>
<feature type="transmembrane region" description="Helical" evidence="1">
    <location>
        <begin position="82"/>
        <end position="102"/>
    </location>
</feature>
<organism evidence="2 3">
    <name type="scientific">Solea senegalensis</name>
    <name type="common">Senegalese sole</name>
    <dbReference type="NCBI Taxonomy" id="28829"/>
    <lineage>
        <taxon>Eukaryota</taxon>
        <taxon>Metazoa</taxon>
        <taxon>Chordata</taxon>
        <taxon>Craniata</taxon>
        <taxon>Vertebrata</taxon>
        <taxon>Euteleostomi</taxon>
        <taxon>Actinopterygii</taxon>
        <taxon>Neopterygii</taxon>
        <taxon>Teleostei</taxon>
        <taxon>Neoteleostei</taxon>
        <taxon>Acanthomorphata</taxon>
        <taxon>Carangaria</taxon>
        <taxon>Pleuronectiformes</taxon>
        <taxon>Pleuronectoidei</taxon>
        <taxon>Soleidae</taxon>
        <taxon>Solea</taxon>
    </lineage>
</organism>
<dbReference type="Proteomes" id="UP000693946">
    <property type="component" value="Linkage Group LG1"/>
</dbReference>
<name>A0AAV6TB99_SOLSE</name>
<proteinExistence type="predicted"/>
<keyword evidence="1" id="KW-0472">Membrane</keyword>
<gene>
    <name evidence="2" type="ORF">JOB18_044953</name>
</gene>
<reference evidence="2 3" key="1">
    <citation type="journal article" date="2021" name="Sci. Rep.">
        <title>Chromosome anchoring in Senegalese sole (Solea senegalensis) reveals sex-associated markers and genome rearrangements in flatfish.</title>
        <authorList>
            <person name="Guerrero-Cozar I."/>
            <person name="Gomez-Garrido J."/>
            <person name="Berbel C."/>
            <person name="Martinez-Blanch J.F."/>
            <person name="Alioto T."/>
            <person name="Claros M.G."/>
            <person name="Gagnaire P.A."/>
            <person name="Manchado M."/>
        </authorList>
    </citation>
    <scope>NUCLEOTIDE SEQUENCE [LARGE SCALE GENOMIC DNA]</scope>
    <source>
        <strain evidence="2">Sse05_10M</strain>
    </source>
</reference>
<accession>A0AAV6TB99</accession>
<keyword evidence="1" id="KW-1133">Transmembrane helix</keyword>
<dbReference type="EMBL" id="JAGKHQ010000001">
    <property type="protein sequence ID" value="KAG7526766.1"/>
    <property type="molecule type" value="Genomic_DNA"/>
</dbReference>
<evidence type="ECO:0000313" key="3">
    <source>
        <dbReference type="Proteomes" id="UP000693946"/>
    </source>
</evidence>
<sequence>MSNEFDEKQGEQERIHVRLAYIKRHETAQDKRRPIVITILPGTRHRSITAIQLGFREQLFWRLHSSRQTLLASRSNVPRPTLLRPVLLLLLFLLLLLLVLPIR</sequence>
<comment type="caution">
    <text evidence="2">The sequence shown here is derived from an EMBL/GenBank/DDBJ whole genome shotgun (WGS) entry which is preliminary data.</text>
</comment>
<keyword evidence="1" id="KW-0812">Transmembrane</keyword>
<keyword evidence="3" id="KW-1185">Reference proteome</keyword>
<dbReference type="AlphaFoldDB" id="A0AAV6TB99"/>
<protein>
    <submittedName>
        <fullName evidence="2">Uncharacterized protein</fullName>
    </submittedName>
</protein>